<protein>
    <submittedName>
        <fullName evidence="1">Uncharacterized protein</fullName>
    </submittedName>
</protein>
<keyword evidence="2" id="KW-1185">Reference proteome</keyword>
<evidence type="ECO:0000313" key="1">
    <source>
        <dbReference type="EMBL" id="CDR97474.1"/>
    </source>
</evidence>
<evidence type="ECO:0000313" key="2">
    <source>
        <dbReference type="Proteomes" id="UP000033188"/>
    </source>
</evidence>
<accession>A0A061DDJ2</accession>
<name>A0A061DDJ2_BABBI</name>
<dbReference type="VEuPathDB" id="PiroplasmaDB:BBBOND_0313760"/>
<dbReference type="AlphaFoldDB" id="A0A061DDJ2"/>
<reference evidence="2" key="1">
    <citation type="journal article" date="2014" name="Nucleic Acids Res.">
        <title>The evolutionary dynamics of variant antigen genes in Babesia reveal a history of genomic innovation underlying host-parasite interaction.</title>
        <authorList>
            <person name="Jackson A.P."/>
            <person name="Otto T.D."/>
            <person name="Darby A."/>
            <person name="Ramaprasad A."/>
            <person name="Xia D."/>
            <person name="Echaide I.E."/>
            <person name="Farber M."/>
            <person name="Gahlot S."/>
            <person name="Gamble J."/>
            <person name="Gupta D."/>
            <person name="Gupta Y."/>
            <person name="Jackson L."/>
            <person name="Malandrin L."/>
            <person name="Malas T.B."/>
            <person name="Moussa E."/>
            <person name="Nair M."/>
            <person name="Reid A.J."/>
            <person name="Sanders M."/>
            <person name="Sharma J."/>
            <person name="Tracey A."/>
            <person name="Quail M.A."/>
            <person name="Weir W."/>
            <person name="Wastling J.M."/>
            <person name="Hall N."/>
            <person name="Willadsen P."/>
            <person name="Lingelbach K."/>
            <person name="Shiels B."/>
            <person name="Tait A."/>
            <person name="Berriman M."/>
            <person name="Allred D.R."/>
            <person name="Pain A."/>
        </authorList>
    </citation>
    <scope>NUCLEOTIDE SEQUENCE [LARGE SCALE GENOMIC DNA]</scope>
    <source>
        <strain evidence="2">Bond</strain>
    </source>
</reference>
<dbReference type="KEGG" id="bbig:BBBOND_0313760"/>
<sequence length="172" mass="19755">MVENKYKEFVDKAVRNFHEAIERRTISINKRGKIRFTDESAVNRYTELELQISCDKPLQQLLQTVKENATLEKDFVSRLTYFYNSLYLFRGTSRTLIESTRMSCCENACVRSNRGVKHIGANSKWKVTEAFNSTATKIQEHYATVKESGFESGNNCIEDKSGESNATMVVEL</sequence>
<proteinExistence type="predicted"/>
<dbReference type="EMBL" id="LK391709">
    <property type="protein sequence ID" value="CDR97474.1"/>
    <property type="molecule type" value="Genomic_DNA"/>
</dbReference>
<dbReference type="GeneID" id="24566015"/>
<dbReference type="RefSeq" id="XP_012769660.1">
    <property type="nucleotide sequence ID" value="XM_012914206.1"/>
</dbReference>
<gene>
    <name evidence="1" type="ORF">BBBOND_0313760</name>
</gene>
<organism evidence="1 2">
    <name type="scientific">Babesia bigemina</name>
    <dbReference type="NCBI Taxonomy" id="5866"/>
    <lineage>
        <taxon>Eukaryota</taxon>
        <taxon>Sar</taxon>
        <taxon>Alveolata</taxon>
        <taxon>Apicomplexa</taxon>
        <taxon>Aconoidasida</taxon>
        <taxon>Piroplasmida</taxon>
        <taxon>Babesiidae</taxon>
        <taxon>Babesia</taxon>
    </lineage>
</organism>
<dbReference type="Proteomes" id="UP000033188">
    <property type="component" value="Chromosome 3"/>
</dbReference>